<keyword evidence="4" id="KW-1185">Reference proteome</keyword>
<dbReference type="Bgee" id="ENSCSAG00000017955">
    <property type="expression patterns" value="Expressed in pituitary gland and 7 other cell types or tissues"/>
</dbReference>
<feature type="compositionally biased region" description="Low complexity" evidence="2">
    <location>
        <begin position="32"/>
        <end position="50"/>
    </location>
</feature>
<dbReference type="Ensembl" id="ENSCSAT00000016052.1">
    <property type="protein sequence ID" value="ENSCSAP00000013976.1"/>
    <property type="gene ID" value="ENSCSAG00000017955.1"/>
</dbReference>
<sequence>MKVKLLELQDIVLPVVGDLEGHGKFLPAVQNPLEEPAPGAPAPQELAAAEEQSDFQDSVEPAPGQAREGSPRDNPTAQKILQLLPVTQDTQELPGLATKPCVPFFYRAAKNREINIIII</sequence>
<dbReference type="GO" id="GO:0000137">
    <property type="term" value="C:Golgi cis cisterna"/>
    <property type="evidence" value="ECO:0007669"/>
    <property type="project" value="TreeGrafter"/>
</dbReference>
<dbReference type="Pfam" id="PF19046">
    <property type="entry name" value="GM130_C"/>
    <property type="match status" value="1"/>
</dbReference>
<evidence type="ECO:0000313" key="3">
    <source>
        <dbReference type="Ensembl" id="ENSCSAP00000013976.1"/>
    </source>
</evidence>
<dbReference type="GO" id="GO:0005801">
    <property type="term" value="C:cis-Golgi network"/>
    <property type="evidence" value="ECO:0007669"/>
    <property type="project" value="InterPro"/>
</dbReference>
<reference evidence="3" key="2">
    <citation type="submission" date="2025-09" db="UniProtKB">
        <authorList>
            <consortium name="Ensembl"/>
        </authorList>
    </citation>
    <scope>IDENTIFICATION</scope>
</reference>
<keyword evidence="1" id="KW-0175">Coiled coil</keyword>
<proteinExistence type="predicted"/>
<dbReference type="InterPro" id="IPR043937">
    <property type="entry name" value="GOLGA_C"/>
</dbReference>
<organism evidence="3 4">
    <name type="scientific">Chlorocebus sabaeus</name>
    <name type="common">Green monkey</name>
    <name type="synonym">Simia sabaea</name>
    <dbReference type="NCBI Taxonomy" id="60711"/>
    <lineage>
        <taxon>Eukaryota</taxon>
        <taxon>Metazoa</taxon>
        <taxon>Chordata</taxon>
        <taxon>Craniata</taxon>
        <taxon>Vertebrata</taxon>
        <taxon>Euteleostomi</taxon>
        <taxon>Mammalia</taxon>
        <taxon>Eutheria</taxon>
        <taxon>Euarchontoglires</taxon>
        <taxon>Primates</taxon>
        <taxon>Haplorrhini</taxon>
        <taxon>Catarrhini</taxon>
        <taxon>Cercopithecidae</taxon>
        <taxon>Cercopithecinae</taxon>
        <taxon>Chlorocebus</taxon>
    </lineage>
</organism>
<evidence type="ECO:0000313" key="4">
    <source>
        <dbReference type="Proteomes" id="UP000029965"/>
    </source>
</evidence>
<dbReference type="STRING" id="60711.ENSCSAP00000013976"/>
<feature type="region of interest" description="Disordered" evidence="2">
    <location>
        <begin position="29"/>
        <end position="77"/>
    </location>
</feature>
<dbReference type="GO" id="GO:0032580">
    <property type="term" value="C:Golgi cisterna membrane"/>
    <property type="evidence" value="ECO:0007669"/>
    <property type="project" value="TreeGrafter"/>
</dbReference>
<evidence type="ECO:0000256" key="1">
    <source>
        <dbReference type="ARBA" id="ARBA00023054"/>
    </source>
</evidence>
<reference evidence="3" key="1">
    <citation type="submission" date="2025-08" db="UniProtKB">
        <authorList>
            <consortium name="Ensembl"/>
        </authorList>
    </citation>
    <scope>IDENTIFICATION</scope>
</reference>
<dbReference type="PANTHER" id="PTHR10881">
    <property type="entry name" value="GOLGIN SUBFAMILY A MEMBER-RELATED"/>
    <property type="match status" value="1"/>
</dbReference>
<accession>A0A0D9RZD7</accession>
<protein>
    <submittedName>
        <fullName evidence="3">Uncharacterized protein</fullName>
    </submittedName>
</protein>
<evidence type="ECO:0000256" key="2">
    <source>
        <dbReference type="SAM" id="MobiDB-lite"/>
    </source>
</evidence>
<dbReference type="PANTHER" id="PTHR10881:SF44">
    <property type="entry name" value="GOLGIN SUBFAMILY A MEMBER 6A-RELATED"/>
    <property type="match status" value="1"/>
</dbReference>
<dbReference type="Proteomes" id="UP000029965">
    <property type="component" value="Unplaced"/>
</dbReference>
<dbReference type="GeneTree" id="ENSGT00530000062932"/>
<dbReference type="AlphaFoldDB" id="A0A0D9RZD7"/>
<dbReference type="GO" id="GO:0007030">
    <property type="term" value="P:Golgi organization"/>
    <property type="evidence" value="ECO:0007669"/>
    <property type="project" value="TreeGrafter"/>
</dbReference>
<dbReference type="InterPro" id="IPR024858">
    <property type="entry name" value="GOLGA"/>
</dbReference>
<dbReference type="eggNOG" id="KOG4725">
    <property type="taxonomic scope" value="Eukaryota"/>
</dbReference>
<name>A0A0D9RZD7_CHLSB</name>
<dbReference type="OMA" id="REGSPCD"/>